<dbReference type="EMBL" id="GBRH01270770">
    <property type="protein sequence ID" value="JAD27125.1"/>
    <property type="molecule type" value="Transcribed_RNA"/>
</dbReference>
<evidence type="ECO:0000313" key="1">
    <source>
        <dbReference type="EMBL" id="JAD27125.1"/>
    </source>
</evidence>
<reference evidence="1" key="1">
    <citation type="submission" date="2014-09" db="EMBL/GenBank/DDBJ databases">
        <authorList>
            <person name="Magalhaes I.L.F."/>
            <person name="Oliveira U."/>
            <person name="Santos F.R."/>
            <person name="Vidigal T.H.D.A."/>
            <person name="Brescovit A.D."/>
            <person name="Santos A.J."/>
        </authorList>
    </citation>
    <scope>NUCLEOTIDE SEQUENCE</scope>
    <source>
        <tissue evidence="1">Shoot tissue taken approximately 20 cm above the soil surface</tissue>
    </source>
</reference>
<organism evidence="1">
    <name type="scientific">Arundo donax</name>
    <name type="common">Giant reed</name>
    <name type="synonym">Donax arundinaceus</name>
    <dbReference type="NCBI Taxonomy" id="35708"/>
    <lineage>
        <taxon>Eukaryota</taxon>
        <taxon>Viridiplantae</taxon>
        <taxon>Streptophyta</taxon>
        <taxon>Embryophyta</taxon>
        <taxon>Tracheophyta</taxon>
        <taxon>Spermatophyta</taxon>
        <taxon>Magnoliopsida</taxon>
        <taxon>Liliopsida</taxon>
        <taxon>Poales</taxon>
        <taxon>Poaceae</taxon>
        <taxon>PACMAD clade</taxon>
        <taxon>Arundinoideae</taxon>
        <taxon>Arundineae</taxon>
        <taxon>Arundo</taxon>
    </lineage>
</organism>
<proteinExistence type="predicted"/>
<dbReference type="AlphaFoldDB" id="A0A0A8YQL7"/>
<accession>A0A0A8YQL7</accession>
<protein>
    <submittedName>
        <fullName evidence="1">Uncharacterized protein</fullName>
    </submittedName>
</protein>
<name>A0A0A8YQL7_ARUDO</name>
<reference evidence="1" key="2">
    <citation type="journal article" date="2015" name="Data Brief">
        <title>Shoot transcriptome of the giant reed, Arundo donax.</title>
        <authorList>
            <person name="Barrero R.A."/>
            <person name="Guerrero F.D."/>
            <person name="Moolhuijzen P."/>
            <person name="Goolsby J.A."/>
            <person name="Tidwell J."/>
            <person name="Bellgard S.E."/>
            <person name="Bellgard M.I."/>
        </authorList>
    </citation>
    <scope>NUCLEOTIDE SEQUENCE</scope>
    <source>
        <tissue evidence="1">Shoot tissue taken approximately 20 cm above the soil surface</tissue>
    </source>
</reference>
<sequence length="38" mass="4134">MPQISTGIVPVRLLLRRDSCCSFFALPTSGGMIPVKEL</sequence>